<organism evidence="1 2">
    <name type="scientific">Gasterosteus aculeatus aculeatus</name>
    <name type="common">three-spined stickleback</name>
    <dbReference type="NCBI Taxonomy" id="481459"/>
    <lineage>
        <taxon>Eukaryota</taxon>
        <taxon>Metazoa</taxon>
        <taxon>Chordata</taxon>
        <taxon>Craniata</taxon>
        <taxon>Vertebrata</taxon>
        <taxon>Euteleostomi</taxon>
        <taxon>Actinopterygii</taxon>
        <taxon>Neopterygii</taxon>
        <taxon>Teleostei</taxon>
        <taxon>Neoteleostei</taxon>
        <taxon>Acanthomorphata</taxon>
        <taxon>Eupercaria</taxon>
        <taxon>Perciformes</taxon>
        <taxon>Cottioidei</taxon>
        <taxon>Gasterosteales</taxon>
        <taxon>Gasterosteidae</taxon>
        <taxon>Gasterosteus</taxon>
    </lineage>
</organism>
<evidence type="ECO:0000313" key="1">
    <source>
        <dbReference type="Ensembl" id="ENSGACP00000034741.1"/>
    </source>
</evidence>
<name>A0AAQ4PAS0_GASAC</name>
<protein>
    <submittedName>
        <fullName evidence="1">Uncharacterized protein</fullName>
    </submittedName>
</protein>
<sequence length="71" mass="8388">RQGEPAFHFHLQVRTNNNCLHAFIRLQPWIYLVVLSYKRWSWCPPLPHLRSLSGHNSSRGFEMYSGNYSNA</sequence>
<reference evidence="1" key="2">
    <citation type="submission" date="2025-08" db="UniProtKB">
        <authorList>
            <consortium name="Ensembl"/>
        </authorList>
    </citation>
    <scope>IDENTIFICATION</scope>
</reference>
<reference evidence="1" key="3">
    <citation type="submission" date="2025-09" db="UniProtKB">
        <authorList>
            <consortium name="Ensembl"/>
        </authorList>
    </citation>
    <scope>IDENTIFICATION</scope>
</reference>
<dbReference type="Proteomes" id="UP000007635">
    <property type="component" value="Chromosome V"/>
</dbReference>
<dbReference type="AlphaFoldDB" id="A0AAQ4PAS0"/>
<accession>A0AAQ4PAS0</accession>
<evidence type="ECO:0000313" key="2">
    <source>
        <dbReference type="Proteomes" id="UP000007635"/>
    </source>
</evidence>
<dbReference type="Ensembl" id="ENSGACT00000065817.1">
    <property type="protein sequence ID" value="ENSGACP00000034741.1"/>
    <property type="gene ID" value="ENSGACG00000028552.1"/>
</dbReference>
<reference evidence="1 2" key="1">
    <citation type="journal article" date="2021" name="G3 (Bethesda)">
        <title>Improved contiguity of the threespine stickleback genome using long-read sequencing.</title>
        <authorList>
            <person name="Nath S."/>
            <person name="Shaw D.E."/>
            <person name="White M.A."/>
        </authorList>
    </citation>
    <scope>NUCLEOTIDE SEQUENCE [LARGE SCALE GENOMIC DNA]</scope>
    <source>
        <strain evidence="1 2">Lake Benthic</strain>
    </source>
</reference>
<keyword evidence="2" id="KW-1185">Reference proteome</keyword>
<proteinExistence type="predicted"/>